<dbReference type="AlphaFoldDB" id="A0A484FPP5"/>
<dbReference type="CDD" id="cd02440">
    <property type="entry name" value="AdoMet_MTases"/>
    <property type="match status" value="1"/>
</dbReference>
<dbReference type="Gene3D" id="3.40.50.150">
    <property type="entry name" value="Vaccinia Virus protein VP39"/>
    <property type="match status" value="1"/>
</dbReference>
<dbReference type="OrthoDB" id="2013972at2759"/>
<dbReference type="STRING" id="1213857.A0A484FPP5"/>
<dbReference type="Proteomes" id="UP000014480">
    <property type="component" value="Unassembled WGS sequence"/>
</dbReference>
<reference evidence="4" key="1">
    <citation type="journal article" date="2013" name="New Phytol.">
        <title>Comparative genomic and transcriptomic analyses reveal the hemibiotrophic stage shift of Colletotrichum fungi.</title>
        <authorList>
            <person name="Gan P."/>
            <person name="Ikeda K."/>
            <person name="Irieda H."/>
            <person name="Narusaka M."/>
            <person name="O'Connell R.J."/>
            <person name="Narusaka Y."/>
            <person name="Takano Y."/>
            <person name="Kubo Y."/>
            <person name="Shirasu K."/>
        </authorList>
    </citation>
    <scope>NUCLEOTIDE SEQUENCE [LARGE SCALE GENOMIC DNA]</scope>
    <source>
        <strain evidence="4">104-T / ATCC 96160 / CBS 514.97 / LARS 414 / MAFF 240422</strain>
    </source>
</reference>
<feature type="compositionally biased region" description="Low complexity" evidence="2">
    <location>
        <begin position="31"/>
        <end position="45"/>
    </location>
</feature>
<dbReference type="SUPFAM" id="SSF53335">
    <property type="entry name" value="S-adenosyl-L-methionine-dependent methyltransferases"/>
    <property type="match status" value="1"/>
</dbReference>
<protein>
    <submittedName>
        <fullName evidence="3">Secondary metabolism regulator LAE1</fullName>
    </submittedName>
</protein>
<proteinExistence type="inferred from homology"/>
<dbReference type="PANTHER" id="PTHR43591:SF24">
    <property type="entry name" value="2-METHOXY-6-POLYPRENYL-1,4-BENZOQUINOL METHYLASE, MITOCHONDRIAL"/>
    <property type="match status" value="1"/>
</dbReference>
<dbReference type="EMBL" id="AMCV02000018">
    <property type="protein sequence ID" value="TDZ19796.1"/>
    <property type="molecule type" value="Genomic_DNA"/>
</dbReference>
<dbReference type="GO" id="GO:0008168">
    <property type="term" value="F:methyltransferase activity"/>
    <property type="evidence" value="ECO:0007669"/>
    <property type="project" value="TreeGrafter"/>
</dbReference>
<dbReference type="PANTHER" id="PTHR43591">
    <property type="entry name" value="METHYLTRANSFERASE"/>
    <property type="match status" value="1"/>
</dbReference>
<dbReference type="Pfam" id="PF13489">
    <property type="entry name" value="Methyltransf_23"/>
    <property type="match status" value="1"/>
</dbReference>
<gene>
    <name evidence="3" type="ORF">Cob_v007271</name>
</gene>
<evidence type="ECO:0000313" key="3">
    <source>
        <dbReference type="EMBL" id="TDZ19796.1"/>
    </source>
</evidence>
<reference evidence="4" key="2">
    <citation type="journal article" date="2019" name="Mol. Plant Microbe Interact.">
        <title>Genome sequence resources for four phytopathogenic fungi from the Colletotrichum orbiculare species complex.</title>
        <authorList>
            <person name="Gan P."/>
            <person name="Tsushima A."/>
            <person name="Narusaka M."/>
            <person name="Narusaka Y."/>
            <person name="Takano Y."/>
            <person name="Kubo Y."/>
            <person name="Shirasu K."/>
        </authorList>
    </citation>
    <scope>GENOME REANNOTATION</scope>
    <source>
        <strain evidence="4">104-T / ATCC 96160 / CBS 514.97 / LARS 414 / MAFF 240422</strain>
    </source>
</reference>
<sequence>MPTVGQNTNAASDTPPTAGPATSASGPALPTSTANTVTVTEVTVVPDELSDSDTDSVRGESVASSSTSLRSSVLQYRIENGRTYHSYKEGKYTMPNDERENDRLDVQHNMFLLTFDGRLGTAPPNEPGSKVGRVLDVGTGTGVWALDFGEDHPDAEIIGVDLSANQPGFTLPNVVFEVDDVEEDWMWSQPFDYIHSRMMNSSISNWKSYIQKCFDNLSSGGYLELNEISLMPRSDDGTLKEDCGLLKFSRMWGEAAAMFGRPFLNDLTVLKDYLLEVGFEDVHAQMFKWPSNPWAKEPKYKEIGLWNLENSVANLEGFMMAPLTRAHEWSREEVTVFAMQVRKEMTDRSIHSYSVIWSIYGRKPAAKAQAQAGA</sequence>
<feature type="region of interest" description="Disordered" evidence="2">
    <location>
        <begin position="1"/>
        <end position="70"/>
    </location>
</feature>
<feature type="compositionally biased region" description="Low complexity" evidence="2">
    <location>
        <begin position="61"/>
        <end position="70"/>
    </location>
</feature>
<comment type="caution">
    <text evidence="3">The sequence shown here is derived from an EMBL/GenBank/DDBJ whole genome shotgun (WGS) entry which is preliminary data.</text>
</comment>
<keyword evidence="4" id="KW-1185">Reference proteome</keyword>
<name>A0A484FPP5_COLOR</name>
<organism evidence="3 4">
    <name type="scientific">Colletotrichum orbiculare (strain 104-T / ATCC 96160 / CBS 514.97 / LARS 414 / MAFF 240422)</name>
    <name type="common">Cucumber anthracnose fungus</name>
    <name type="synonym">Colletotrichum lagenarium</name>
    <dbReference type="NCBI Taxonomy" id="1213857"/>
    <lineage>
        <taxon>Eukaryota</taxon>
        <taxon>Fungi</taxon>
        <taxon>Dikarya</taxon>
        <taxon>Ascomycota</taxon>
        <taxon>Pezizomycotina</taxon>
        <taxon>Sordariomycetes</taxon>
        <taxon>Hypocreomycetidae</taxon>
        <taxon>Glomerellales</taxon>
        <taxon>Glomerellaceae</taxon>
        <taxon>Colletotrichum</taxon>
        <taxon>Colletotrichum orbiculare species complex</taxon>
    </lineage>
</organism>
<dbReference type="InterPro" id="IPR029063">
    <property type="entry name" value="SAM-dependent_MTases_sf"/>
</dbReference>
<evidence type="ECO:0000256" key="1">
    <source>
        <dbReference type="ARBA" id="ARBA00038158"/>
    </source>
</evidence>
<comment type="similarity">
    <text evidence="1">Belongs to the methyltransferase superfamily. LaeA methyltransferase family.</text>
</comment>
<evidence type="ECO:0000313" key="4">
    <source>
        <dbReference type="Proteomes" id="UP000014480"/>
    </source>
</evidence>
<evidence type="ECO:0000256" key="2">
    <source>
        <dbReference type="SAM" id="MobiDB-lite"/>
    </source>
</evidence>
<accession>A0A484FPP5</accession>
<feature type="compositionally biased region" description="Polar residues" evidence="2">
    <location>
        <begin position="1"/>
        <end position="25"/>
    </location>
</feature>